<dbReference type="RefSeq" id="WP_170202929.1">
    <property type="nucleotide sequence ID" value="NZ_CP051685.1"/>
</dbReference>
<sequence>MKLVEKEKREISVPVDMPKVLILLATYNAGPWLKEQLNSILSQEDVEVHVLIGDDQSKDGTRDLIDFEWKEDARVELIVWDSPSGSAGGNFRRLYRCADASRYDYIAFADQDDVWLSNKLITAVRALQKQNAAGYSCSVESFWPNGNRKIIKQCGVVRHADFLFEGGGQGCTFVITRSLFLFLQDFCRKHVSLADAMHYHDWLVYLLARTSGLKWYFDEMPYMCYRQHSGNEIGSRGNIKAIGKRLDLIKNGWYRGQVNFALNIVAQLNYKSEKLTKFANTYHSPRSQVRQILIAWFMLVHGRRKLSDRIVLAATALAGWI</sequence>
<keyword evidence="3" id="KW-1185">Reference proteome</keyword>
<keyword evidence="2" id="KW-0808">Transferase</keyword>
<name>A0A7Z2VXG5_9BURK</name>
<accession>A0A7Z2VXG5</accession>
<dbReference type="Pfam" id="PF00535">
    <property type="entry name" value="Glycos_transf_2"/>
    <property type="match status" value="1"/>
</dbReference>
<dbReference type="InterPro" id="IPR029044">
    <property type="entry name" value="Nucleotide-diphossugar_trans"/>
</dbReference>
<dbReference type="SUPFAM" id="SSF53448">
    <property type="entry name" value="Nucleotide-diphospho-sugar transferases"/>
    <property type="match status" value="1"/>
</dbReference>
<proteinExistence type="predicted"/>
<dbReference type="PANTHER" id="PTHR22916">
    <property type="entry name" value="GLYCOSYLTRANSFERASE"/>
    <property type="match status" value="1"/>
</dbReference>
<gene>
    <name evidence="2" type="ORF">HH212_13425</name>
</gene>
<dbReference type="Proteomes" id="UP000502415">
    <property type="component" value="Chromosome"/>
</dbReference>
<dbReference type="AlphaFoldDB" id="A0A7Z2VXG5"/>
<dbReference type="InterPro" id="IPR001173">
    <property type="entry name" value="Glyco_trans_2-like"/>
</dbReference>
<dbReference type="PANTHER" id="PTHR22916:SF3">
    <property type="entry name" value="UDP-GLCNAC:BETAGAL BETA-1,3-N-ACETYLGLUCOSAMINYLTRANSFERASE-LIKE PROTEIN 1"/>
    <property type="match status" value="1"/>
</dbReference>
<evidence type="ECO:0000259" key="1">
    <source>
        <dbReference type="Pfam" id="PF00535"/>
    </source>
</evidence>
<evidence type="ECO:0000313" key="3">
    <source>
        <dbReference type="Proteomes" id="UP000502415"/>
    </source>
</evidence>
<reference evidence="2 3" key="1">
    <citation type="submission" date="2020-04" db="EMBL/GenBank/DDBJ databases">
        <title>Genome sequencing of novel species.</title>
        <authorList>
            <person name="Heo J."/>
            <person name="Kim S.-J."/>
            <person name="Kim J.-S."/>
            <person name="Hong S.-B."/>
            <person name="Kwon S.-W."/>
        </authorList>
    </citation>
    <scope>NUCLEOTIDE SEQUENCE [LARGE SCALE GENOMIC DNA]</scope>
    <source>
        <strain evidence="2 3">GN2-R2</strain>
    </source>
</reference>
<evidence type="ECO:0000313" key="2">
    <source>
        <dbReference type="EMBL" id="QJE00899.1"/>
    </source>
</evidence>
<dbReference type="GO" id="GO:0016758">
    <property type="term" value="F:hexosyltransferase activity"/>
    <property type="evidence" value="ECO:0007669"/>
    <property type="project" value="UniProtKB-ARBA"/>
</dbReference>
<feature type="domain" description="Glycosyltransferase 2-like" evidence="1">
    <location>
        <begin position="22"/>
        <end position="142"/>
    </location>
</feature>
<dbReference type="Gene3D" id="3.90.550.10">
    <property type="entry name" value="Spore Coat Polysaccharide Biosynthesis Protein SpsA, Chain A"/>
    <property type="match status" value="1"/>
</dbReference>
<dbReference type="KEGG" id="mfy:HH212_13425"/>
<protein>
    <submittedName>
        <fullName evidence="2">Glycosyltransferase</fullName>
    </submittedName>
</protein>
<dbReference type="EMBL" id="CP051685">
    <property type="protein sequence ID" value="QJE00899.1"/>
    <property type="molecule type" value="Genomic_DNA"/>
</dbReference>
<organism evidence="2 3">
    <name type="scientific">Massilia forsythiae</name>
    <dbReference type="NCBI Taxonomy" id="2728020"/>
    <lineage>
        <taxon>Bacteria</taxon>
        <taxon>Pseudomonadati</taxon>
        <taxon>Pseudomonadota</taxon>
        <taxon>Betaproteobacteria</taxon>
        <taxon>Burkholderiales</taxon>
        <taxon>Oxalobacteraceae</taxon>
        <taxon>Telluria group</taxon>
        <taxon>Massilia</taxon>
    </lineage>
</organism>